<dbReference type="EMBL" id="LATX01002467">
    <property type="protein sequence ID" value="KTB28710.1"/>
    <property type="molecule type" value="Genomic_DNA"/>
</dbReference>
<dbReference type="AlphaFoldDB" id="A0A0W0EXC2"/>
<evidence type="ECO:0000313" key="3">
    <source>
        <dbReference type="EMBL" id="KTB28710.1"/>
    </source>
</evidence>
<feature type="domain" description="Retrotransposon gag" evidence="2">
    <location>
        <begin position="121"/>
        <end position="203"/>
    </location>
</feature>
<dbReference type="InterPro" id="IPR005162">
    <property type="entry name" value="Retrotrans_gag_dom"/>
</dbReference>
<feature type="region of interest" description="Disordered" evidence="1">
    <location>
        <begin position="1"/>
        <end position="24"/>
    </location>
</feature>
<comment type="caution">
    <text evidence="3">The sequence shown here is derived from an EMBL/GenBank/DDBJ whole genome shotgun (WGS) entry which is preliminary data.</text>
</comment>
<feature type="compositionally biased region" description="Gly residues" evidence="1">
    <location>
        <begin position="10"/>
        <end position="24"/>
    </location>
</feature>
<dbReference type="eggNOG" id="ENOG502SZCW">
    <property type="taxonomic scope" value="Eukaryota"/>
</dbReference>
<evidence type="ECO:0000313" key="4">
    <source>
        <dbReference type="Proteomes" id="UP000054988"/>
    </source>
</evidence>
<reference evidence="3 4" key="1">
    <citation type="submission" date="2015-12" db="EMBL/GenBank/DDBJ databases">
        <title>Draft genome sequence of Moniliophthora roreri, the causal agent of frosty pod rot of cacao.</title>
        <authorList>
            <person name="Aime M.C."/>
            <person name="Diaz-Valderrama J.R."/>
            <person name="Kijpornyongpan T."/>
            <person name="Phillips-Mora W."/>
        </authorList>
    </citation>
    <scope>NUCLEOTIDE SEQUENCE [LARGE SCALE GENOMIC DNA]</scope>
    <source>
        <strain evidence="3 4">MCA 2952</strain>
    </source>
</reference>
<evidence type="ECO:0000256" key="1">
    <source>
        <dbReference type="SAM" id="MobiDB-lite"/>
    </source>
</evidence>
<name>A0A0W0EXC2_MONRR</name>
<proteinExistence type="predicted"/>
<protein>
    <recommendedName>
        <fullName evidence="2">Retrotransposon gag domain-containing protein</fullName>
    </recommendedName>
</protein>
<organism evidence="3 4">
    <name type="scientific">Moniliophthora roreri</name>
    <name type="common">Frosty pod rot fungus</name>
    <name type="synonym">Monilia roreri</name>
    <dbReference type="NCBI Taxonomy" id="221103"/>
    <lineage>
        <taxon>Eukaryota</taxon>
        <taxon>Fungi</taxon>
        <taxon>Dikarya</taxon>
        <taxon>Basidiomycota</taxon>
        <taxon>Agaricomycotina</taxon>
        <taxon>Agaricomycetes</taxon>
        <taxon>Agaricomycetidae</taxon>
        <taxon>Agaricales</taxon>
        <taxon>Marasmiineae</taxon>
        <taxon>Marasmiaceae</taxon>
        <taxon>Moniliophthora</taxon>
    </lineage>
</organism>
<dbReference type="Pfam" id="PF03732">
    <property type="entry name" value="Retrotrans_gag"/>
    <property type="match status" value="1"/>
</dbReference>
<sequence>MSGTVPGQFEGLGQGSMNTDGGGTSADNSAVTWTDLFNIYHTVTQMGVSMNAITAHLSGLKTLDEGLKGTAKFKEPKPFDGKASSVTQFLQDIRNTIQLSHRSLISDHDKCLYFFTYLGPGAPKEWYNSVELHNRELLDDFEKFAESFKKHFGDSNIVATAQNKLDELYQTRSAAQYIARFNEWVIHLDLTDTSKIHMLYQHLKMSVKDTVAFVPKTT</sequence>
<dbReference type="Proteomes" id="UP000054988">
    <property type="component" value="Unassembled WGS sequence"/>
</dbReference>
<accession>A0A0W0EXC2</accession>
<gene>
    <name evidence="3" type="ORF">WG66_18715</name>
</gene>
<evidence type="ECO:0000259" key="2">
    <source>
        <dbReference type="Pfam" id="PF03732"/>
    </source>
</evidence>